<evidence type="ECO:0000313" key="16">
    <source>
        <dbReference type="Proteomes" id="UP001378592"/>
    </source>
</evidence>
<feature type="domain" description="C2H2-type" evidence="13">
    <location>
        <begin position="483"/>
        <end position="505"/>
    </location>
</feature>
<feature type="binding site" evidence="12">
    <location>
        <position position="31"/>
    </location>
    <ligand>
        <name>Zn(2+)</name>
        <dbReference type="ChEBI" id="CHEBI:29105"/>
    </ligand>
</feature>
<keyword evidence="5 11" id="KW-0863">Zinc-finger</keyword>
<gene>
    <name evidence="15" type="ORF">R5R35_009165</name>
</gene>
<dbReference type="GO" id="GO:0003690">
    <property type="term" value="F:double-stranded DNA binding"/>
    <property type="evidence" value="ECO:0007669"/>
    <property type="project" value="UniProtKB-ARBA"/>
</dbReference>
<dbReference type="FunFam" id="3.30.160.60:FF:000702">
    <property type="entry name" value="Transcription factor E4F1 isoform 1"/>
    <property type="match status" value="1"/>
</dbReference>
<dbReference type="SMART" id="SM00868">
    <property type="entry name" value="zf-AD"/>
    <property type="match status" value="1"/>
</dbReference>
<evidence type="ECO:0000256" key="6">
    <source>
        <dbReference type="ARBA" id="ARBA00022833"/>
    </source>
</evidence>
<feature type="binding site" evidence="12">
    <location>
        <position position="28"/>
    </location>
    <ligand>
        <name>Zn(2+)</name>
        <dbReference type="ChEBI" id="CHEBI:29105"/>
    </ligand>
</feature>
<evidence type="ECO:0000256" key="7">
    <source>
        <dbReference type="ARBA" id="ARBA00023015"/>
    </source>
</evidence>
<evidence type="ECO:0008006" key="17">
    <source>
        <dbReference type="Google" id="ProtNLM"/>
    </source>
</evidence>
<feature type="binding site" evidence="12">
    <location>
        <position position="76"/>
    </location>
    <ligand>
        <name>Zn(2+)</name>
        <dbReference type="ChEBI" id="CHEBI:29105"/>
    </ligand>
</feature>
<dbReference type="Pfam" id="PF07776">
    <property type="entry name" value="zf-AD"/>
    <property type="match status" value="1"/>
</dbReference>
<dbReference type="PROSITE" id="PS00028">
    <property type="entry name" value="ZINC_FINGER_C2H2_1"/>
    <property type="match status" value="10"/>
</dbReference>
<comment type="caution">
    <text evidence="15">The sequence shown here is derived from an EMBL/GenBank/DDBJ whole genome shotgun (WGS) entry which is preliminary data.</text>
</comment>
<dbReference type="PROSITE" id="PS50157">
    <property type="entry name" value="ZINC_FINGER_C2H2_2"/>
    <property type="match status" value="12"/>
</dbReference>
<evidence type="ECO:0000256" key="12">
    <source>
        <dbReference type="PROSITE-ProRule" id="PRU01263"/>
    </source>
</evidence>
<evidence type="ECO:0000256" key="4">
    <source>
        <dbReference type="ARBA" id="ARBA00022737"/>
    </source>
</evidence>
<dbReference type="InterPro" id="IPR036236">
    <property type="entry name" value="Znf_C2H2_sf"/>
</dbReference>
<dbReference type="InterPro" id="IPR013087">
    <property type="entry name" value="Znf_C2H2_type"/>
</dbReference>
<keyword evidence="3 12" id="KW-0479">Metal-binding</keyword>
<dbReference type="FunFam" id="3.30.160.60:FF:000446">
    <property type="entry name" value="Zinc finger protein"/>
    <property type="match status" value="1"/>
</dbReference>
<feature type="domain" description="C2H2-type" evidence="13">
    <location>
        <begin position="691"/>
        <end position="718"/>
    </location>
</feature>
<dbReference type="EMBL" id="JAZDUA010000397">
    <property type="protein sequence ID" value="KAK7793213.1"/>
    <property type="molecule type" value="Genomic_DNA"/>
</dbReference>
<organism evidence="15 16">
    <name type="scientific">Gryllus longicercus</name>
    <dbReference type="NCBI Taxonomy" id="2509291"/>
    <lineage>
        <taxon>Eukaryota</taxon>
        <taxon>Metazoa</taxon>
        <taxon>Ecdysozoa</taxon>
        <taxon>Arthropoda</taxon>
        <taxon>Hexapoda</taxon>
        <taxon>Insecta</taxon>
        <taxon>Pterygota</taxon>
        <taxon>Neoptera</taxon>
        <taxon>Polyneoptera</taxon>
        <taxon>Orthoptera</taxon>
        <taxon>Ensifera</taxon>
        <taxon>Gryllidea</taxon>
        <taxon>Grylloidea</taxon>
        <taxon>Gryllidae</taxon>
        <taxon>Gryllinae</taxon>
        <taxon>Gryllus</taxon>
    </lineage>
</organism>
<keyword evidence="6 12" id="KW-0862">Zinc</keyword>
<feature type="domain" description="ZAD" evidence="14">
    <location>
        <begin position="26"/>
        <end position="100"/>
    </location>
</feature>
<keyword evidence="7" id="KW-0805">Transcription regulation</keyword>
<feature type="domain" description="C2H2-type" evidence="13">
    <location>
        <begin position="453"/>
        <end position="480"/>
    </location>
</feature>
<dbReference type="SUPFAM" id="SSF57716">
    <property type="entry name" value="Glucocorticoid receptor-like (DNA-binding domain)"/>
    <property type="match status" value="1"/>
</dbReference>
<evidence type="ECO:0000256" key="11">
    <source>
        <dbReference type="PROSITE-ProRule" id="PRU00042"/>
    </source>
</evidence>
<dbReference type="Pfam" id="PF00096">
    <property type="entry name" value="zf-C2H2"/>
    <property type="match status" value="5"/>
</dbReference>
<evidence type="ECO:0000256" key="8">
    <source>
        <dbReference type="ARBA" id="ARBA00023125"/>
    </source>
</evidence>
<dbReference type="InterPro" id="IPR012934">
    <property type="entry name" value="Znf_AD"/>
</dbReference>
<keyword evidence="4" id="KW-0677">Repeat</keyword>
<dbReference type="InterPro" id="IPR050636">
    <property type="entry name" value="C2H2-ZF_domain-containing"/>
</dbReference>
<dbReference type="PANTHER" id="PTHR47772:SF1">
    <property type="entry name" value="ZINC FINGER PROTEIN 200"/>
    <property type="match status" value="1"/>
</dbReference>
<proteinExistence type="inferred from homology"/>
<feature type="binding site" evidence="12">
    <location>
        <position position="73"/>
    </location>
    <ligand>
        <name>Zn(2+)</name>
        <dbReference type="ChEBI" id="CHEBI:29105"/>
    </ligand>
</feature>
<dbReference type="FunFam" id="3.30.160.60:FF:000145">
    <property type="entry name" value="Zinc finger protein 574"/>
    <property type="match status" value="1"/>
</dbReference>
<feature type="domain" description="C2H2-type" evidence="13">
    <location>
        <begin position="635"/>
        <end position="662"/>
    </location>
</feature>
<keyword evidence="10" id="KW-0539">Nucleus</keyword>
<keyword evidence="9" id="KW-0804">Transcription</keyword>
<comment type="subcellular location">
    <subcellularLocation>
        <location evidence="1">Nucleus</location>
    </subcellularLocation>
</comment>
<feature type="domain" description="C2H2-type" evidence="13">
    <location>
        <begin position="606"/>
        <end position="634"/>
    </location>
</feature>
<evidence type="ECO:0000259" key="13">
    <source>
        <dbReference type="PROSITE" id="PS50157"/>
    </source>
</evidence>
<feature type="domain" description="C2H2-type" evidence="13">
    <location>
        <begin position="509"/>
        <end position="536"/>
    </location>
</feature>
<feature type="domain" description="C2H2-type" evidence="13">
    <location>
        <begin position="663"/>
        <end position="690"/>
    </location>
</feature>
<protein>
    <recommendedName>
        <fullName evidence="17">Zinc finger protein</fullName>
    </recommendedName>
</protein>
<sequence length="742" mass="85110">MEITEVISGWDKKITAEGENKHSISELCRLCGNENNNFLPLFGSNIDNGLRKKIEMHLPIHPRENDGLPQRVCYFCASTVLSFSDIYESILKVEENFLKILKNELPSKQGACVSRNKGTECGLHSIENRKPLASIKPGVRVVSVKGEIERSRPQDRETVSQNKLESRIDNASFSVYENSDASALLNDLENGIIDGQSVGKSDAAITLVPTVHSRNHQGTDHAGHTPAQATQMINPGTHFNASHYLKTDDTCVTTVLSREVQNEIAESSCDTADSQIEFRDILPDSNDSNTVNETESSAVFSEYSDPQSMLRKTCRYKYRLRMIRNGFQKMMYIVVQWEKMKNDGAFKCKYCKCSFYVSTVLATHTRFHTQIAPFYCKYCGESFMLSGSLKYHIKQCTKSKKRLEIATRASYSSHHSIDLHASDYSDLNYFNNPPNTSHSNNSCHSTERTDGEYSCELCGKSYKLKSTLKEHLMHHLGRGSRKLKCEKCFAKFLTKAELMEHLKNHGDYLVCELCDKMVLNEKDLQAHLISHSALRPYSCSICGVSYKRKSHMTRHLLTHKNNRNLKKRVNRNEVHGKDLKCDECGKESRTWRSHRTHIMTHKKEKHECDECGKLFAQPNGVIRHKHTVHNKARDFACKECNKKFSAKATLVNHLRIHTGERPHQCSTCGKLFRIRQQQKLHERIHSDIFPFQCEYCPKKFRRKLNLVVHTRTHTGEKPYLCQICGRGFAQRSDRKKHQNSHR</sequence>
<dbReference type="GO" id="GO:0005634">
    <property type="term" value="C:nucleus"/>
    <property type="evidence" value="ECO:0007669"/>
    <property type="project" value="UniProtKB-SubCell"/>
</dbReference>
<evidence type="ECO:0000256" key="2">
    <source>
        <dbReference type="ARBA" id="ARBA00006991"/>
    </source>
</evidence>
<keyword evidence="8" id="KW-0238">DNA-binding</keyword>
<comment type="similarity">
    <text evidence="2">Belongs to the krueppel C2H2-type zinc-finger protein family.</text>
</comment>
<dbReference type="FunFam" id="3.30.160.60:FF:000502">
    <property type="entry name" value="Zinc finger protein 710"/>
    <property type="match status" value="1"/>
</dbReference>
<keyword evidence="16" id="KW-1185">Reference proteome</keyword>
<dbReference type="GO" id="GO:0008270">
    <property type="term" value="F:zinc ion binding"/>
    <property type="evidence" value="ECO:0007669"/>
    <property type="project" value="UniProtKB-UniRule"/>
</dbReference>
<dbReference type="Gene3D" id="3.30.160.60">
    <property type="entry name" value="Classic Zinc Finger"/>
    <property type="match status" value="8"/>
</dbReference>
<feature type="domain" description="C2H2-type" evidence="13">
    <location>
        <begin position="579"/>
        <end position="606"/>
    </location>
</feature>
<reference evidence="15 16" key="1">
    <citation type="submission" date="2024-03" db="EMBL/GenBank/DDBJ databases">
        <title>The genome assembly and annotation of the cricket Gryllus longicercus Weissman &amp; Gray.</title>
        <authorList>
            <person name="Szrajer S."/>
            <person name="Gray D."/>
            <person name="Ylla G."/>
        </authorList>
    </citation>
    <scope>NUCLEOTIDE SEQUENCE [LARGE SCALE GENOMIC DNA]</scope>
    <source>
        <strain evidence="15">DAG 2021-001</strain>
        <tissue evidence="15">Whole body minus gut</tissue>
    </source>
</reference>
<evidence type="ECO:0000256" key="3">
    <source>
        <dbReference type="ARBA" id="ARBA00022723"/>
    </source>
</evidence>
<evidence type="ECO:0000256" key="9">
    <source>
        <dbReference type="ARBA" id="ARBA00023163"/>
    </source>
</evidence>
<evidence type="ECO:0000313" key="15">
    <source>
        <dbReference type="EMBL" id="KAK7793213.1"/>
    </source>
</evidence>
<dbReference type="SMART" id="SM00355">
    <property type="entry name" value="ZnF_C2H2"/>
    <property type="match status" value="12"/>
</dbReference>
<feature type="domain" description="C2H2-type" evidence="13">
    <location>
        <begin position="374"/>
        <end position="401"/>
    </location>
</feature>
<dbReference type="Proteomes" id="UP001378592">
    <property type="component" value="Unassembled WGS sequence"/>
</dbReference>
<evidence type="ECO:0000256" key="1">
    <source>
        <dbReference type="ARBA" id="ARBA00004123"/>
    </source>
</evidence>
<name>A0AAN9V7X5_9ORTH</name>
<evidence type="ECO:0000256" key="10">
    <source>
        <dbReference type="ARBA" id="ARBA00023242"/>
    </source>
</evidence>
<dbReference type="AlphaFoldDB" id="A0AAN9V7X5"/>
<feature type="domain" description="C2H2-type" evidence="13">
    <location>
        <begin position="537"/>
        <end position="564"/>
    </location>
</feature>
<feature type="domain" description="C2H2-type" evidence="13">
    <location>
        <begin position="346"/>
        <end position="373"/>
    </location>
</feature>
<dbReference type="SUPFAM" id="SSF57667">
    <property type="entry name" value="beta-beta-alpha zinc fingers"/>
    <property type="match status" value="6"/>
</dbReference>
<accession>A0AAN9V7X5</accession>
<evidence type="ECO:0000259" key="14">
    <source>
        <dbReference type="PROSITE" id="PS51915"/>
    </source>
</evidence>
<dbReference type="Gene3D" id="3.40.1800.20">
    <property type="match status" value="1"/>
</dbReference>
<dbReference type="PANTHER" id="PTHR47772">
    <property type="entry name" value="ZINC FINGER PROTEIN 200"/>
    <property type="match status" value="1"/>
</dbReference>
<evidence type="ECO:0000256" key="5">
    <source>
        <dbReference type="ARBA" id="ARBA00022771"/>
    </source>
</evidence>
<dbReference type="PROSITE" id="PS51915">
    <property type="entry name" value="ZAD"/>
    <property type="match status" value="1"/>
</dbReference>
<dbReference type="FunFam" id="3.30.160.60:FF:001370">
    <property type="entry name" value="Zinc finger protein"/>
    <property type="match status" value="1"/>
</dbReference>
<feature type="domain" description="C2H2-type" evidence="13">
    <location>
        <begin position="719"/>
        <end position="742"/>
    </location>
</feature>